<name>A0ABZ1QLL4_9ACTN</name>
<dbReference type="Proteomes" id="UP001432312">
    <property type="component" value="Chromosome"/>
</dbReference>
<evidence type="ECO:0000313" key="4">
    <source>
        <dbReference type="Proteomes" id="UP001432312"/>
    </source>
</evidence>
<dbReference type="GeneID" id="95501459"/>
<dbReference type="SUPFAM" id="SSF53474">
    <property type="entry name" value="alpha/beta-Hydrolases"/>
    <property type="match status" value="1"/>
</dbReference>
<sequence>MFDQEHRHWGTPYLPVLDEVTLDRHPADLLLSGAGTYIDVLIGWTREEANFAFALSEPYAGTTREQVLARARDTFGSRAAEACTAYEEARPGARPLDVLMDLITDELFRMPCVALAERRAARGRPVWAYQFNLPTPAHGGRLGAAHCLELPLVFDNFDKWSRAPFLAGLDPRVRDGLATAVHASWFSFIRTGGPNHRPMPRWERYGRDSRTTMTLDSVTATVEDVAGYWRRLHHPAAP</sequence>
<dbReference type="InterPro" id="IPR029058">
    <property type="entry name" value="AB_hydrolase_fold"/>
</dbReference>
<keyword evidence="1" id="KW-0378">Hydrolase</keyword>
<dbReference type="EMBL" id="CP108036">
    <property type="protein sequence ID" value="WUN83350.1"/>
    <property type="molecule type" value="Genomic_DNA"/>
</dbReference>
<organism evidence="3 4">
    <name type="scientific">Streptomyces erythrochromogenes</name>
    <dbReference type="NCBI Taxonomy" id="285574"/>
    <lineage>
        <taxon>Bacteria</taxon>
        <taxon>Bacillati</taxon>
        <taxon>Actinomycetota</taxon>
        <taxon>Actinomycetes</taxon>
        <taxon>Kitasatosporales</taxon>
        <taxon>Streptomycetaceae</taxon>
        <taxon>Streptomyces</taxon>
    </lineage>
</organism>
<dbReference type="PANTHER" id="PTHR43918:SF4">
    <property type="entry name" value="CARBOXYLIC ESTER HYDROLASE"/>
    <property type="match status" value="1"/>
</dbReference>
<keyword evidence="4" id="KW-1185">Reference proteome</keyword>
<dbReference type="Pfam" id="PF00135">
    <property type="entry name" value="COesterase"/>
    <property type="match status" value="1"/>
</dbReference>
<accession>A0ABZ1QLL4</accession>
<proteinExistence type="predicted"/>
<evidence type="ECO:0000313" key="3">
    <source>
        <dbReference type="EMBL" id="WUN83350.1"/>
    </source>
</evidence>
<dbReference type="PANTHER" id="PTHR43918">
    <property type="entry name" value="ACETYLCHOLINESTERASE"/>
    <property type="match status" value="1"/>
</dbReference>
<evidence type="ECO:0000259" key="2">
    <source>
        <dbReference type="Pfam" id="PF00135"/>
    </source>
</evidence>
<gene>
    <name evidence="3" type="ORF">OHA91_35440</name>
</gene>
<reference evidence="3" key="1">
    <citation type="submission" date="2022-10" db="EMBL/GenBank/DDBJ databases">
        <title>The complete genomes of actinobacterial strains from the NBC collection.</title>
        <authorList>
            <person name="Joergensen T.S."/>
            <person name="Alvarez Arevalo M."/>
            <person name="Sterndorff E.B."/>
            <person name="Faurdal D."/>
            <person name="Vuksanovic O."/>
            <person name="Mourched A.-S."/>
            <person name="Charusanti P."/>
            <person name="Shaw S."/>
            <person name="Blin K."/>
            <person name="Weber T."/>
        </authorList>
    </citation>
    <scope>NUCLEOTIDE SEQUENCE</scope>
    <source>
        <strain evidence="3">NBC_00303</strain>
    </source>
</reference>
<dbReference type="InterPro" id="IPR002018">
    <property type="entry name" value="CarbesteraseB"/>
</dbReference>
<evidence type="ECO:0000256" key="1">
    <source>
        <dbReference type="ARBA" id="ARBA00022801"/>
    </source>
</evidence>
<dbReference type="RefSeq" id="WP_266505330.1">
    <property type="nucleotide sequence ID" value="NZ_CP108036.1"/>
</dbReference>
<dbReference type="Gene3D" id="3.40.50.1820">
    <property type="entry name" value="alpha/beta hydrolase"/>
    <property type="match status" value="1"/>
</dbReference>
<dbReference type="InterPro" id="IPR050654">
    <property type="entry name" value="AChE-related_enzymes"/>
</dbReference>
<feature type="domain" description="Carboxylesterase type B" evidence="2">
    <location>
        <begin position="11"/>
        <end position="219"/>
    </location>
</feature>
<protein>
    <submittedName>
        <fullName evidence="3">Carboxylesterase family protein</fullName>
    </submittedName>
</protein>